<feature type="transmembrane region" description="Helical" evidence="7">
    <location>
        <begin position="149"/>
        <end position="168"/>
    </location>
</feature>
<dbReference type="SMART" id="SM00665">
    <property type="entry name" value="B561"/>
    <property type="match status" value="1"/>
</dbReference>
<dbReference type="InterPro" id="IPR006593">
    <property type="entry name" value="Cyt_b561/ferric_Rdtase_TM"/>
</dbReference>
<dbReference type="PANTHER" id="PTHR47797:SF1">
    <property type="entry name" value="CYTOCHROME B561 DOMAIN-CONTAINING PROTEIN-RELATED"/>
    <property type="match status" value="1"/>
</dbReference>
<evidence type="ECO:0000256" key="2">
    <source>
        <dbReference type="ARBA" id="ARBA00022448"/>
    </source>
</evidence>
<dbReference type="GO" id="GO:0016020">
    <property type="term" value="C:membrane"/>
    <property type="evidence" value="ECO:0007669"/>
    <property type="project" value="UniProtKB-SubCell"/>
</dbReference>
<dbReference type="PROSITE" id="PS50939">
    <property type="entry name" value="CYTOCHROME_B561"/>
    <property type="match status" value="1"/>
</dbReference>
<dbReference type="Gene3D" id="1.20.120.1770">
    <property type="match status" value="1"/>
</dbReference>
<evidence type="ECO:0000256" key="5">
    <source>
        <dbReference type="ARBA" id="ARBA00022989"/>
    </source>
</evidence>
<organism evidence="9 10">
    <name type="scientific">Lasiosphaeria hispida</name>
    <dbReference type="NCBI Taxonomy" id="260671"/>
    <lineage>
        <taxon>Eukaryota</taxon>
        <taxon>Fungi</taxon>
        <taxon>Dikarya</taxon>
        <taxon>Ascomycota</taxon>
        <taxon>Pezizomycotina</taxon>
        <taxon>Sordariomycetes</taxon>
        <taxon>Sordariomycetidae</taxon>
        <taxon>Sordariales</taxon>
        <taxon>Lasiosphaeriaceae</taxon>
        <taxon>Lasiosphaeria</taxon>
    </lineage>
</organism>
<evidence type="ECO:0000256" key="6">
    <source>
        <dbReference type="ARBA" id="ARBA00023136"/>
    </source>
</evidence>
<evidence type="ECO:0000313" key="9">
    <source>
        <dbReference type="EMBL" id="KAK3349567.1"/>
    </source>
</evidence>
<evidence type="ECO:0000256" key="1">
    <source>
        <dbReference type="ARBA" id="ARBA00004370"/>
    </source>
</evidence>
<reference evidence="9" key="1">
    <citation type="journal article" date="2023" name="Mol. Phylogenet. Evol.">
        <title>Genome-scale phylogeny and comparative genomics of the fungal order Sordariales.</title>
        <authorList>
            <person name="Hensen N."/>
            <person name="Bonometti L."/>
            <person name="Westerberg I."/>
            <person name="Brannstrom I.O."/>
            <person name="Guillou S."/>
            <person name="Cros-Aarteil S."/>
            <person name="Calhoun S."/>
            <person name="Haridas S."/>
            <person name="Kuo A."/>
            <person name="Mondo S."/>
            <person name="Pangilinan J."/>
            <person name="Riley R."/>
            <person name="LaButti K."/>
            <person name="Andreopoulos B."/>
            <person name="Lipzen A."/>
            <person name="Chen C."/>
            <person name="Yan M."/>
            <person name="Daum C."/>
            <person name="Ng V."/>
            <person name="Clum A."/>
            <person name="Steindorff A."/>
            <person name="Ohm R.A."/>
            <person name="Martin F."/>
            <person name="Silar P."/>
            <person name="Natvig D.O."/>
            <person name="Lalanne C."/>
            <person name="Gautier V."/>
            <person name="Ament-Velasquez S.L."/>
            <person name="Kruys A."/>
            <person name="Hutchinson M.I."/>
            <person name="Powell A.J."/>
            <person name="Barry K."/>
            <person name="Miller A.N."/>
            <person name="Grigoriev I.V."/>
            <person name="Debuchy R."/>
            <person name="Gladieux P."/>
            <person name="Hiltunen Thoren M."/>
            <person name="Johannesson H."/>
        </authorList>
    </citation>
    <scope>NUCLEOTIDE SEQUENCE</scope>
    <source>
        <strain evidence="9">CBS 955.72</strain>
    </source>
</reference>
<evidence type="ECO:0000259" key="8">
    <source>
        <dbReference type="PROSITE" id="PS50939"/>
    </source>
</evidence>
<keyword evidence="2" id="KW-0813">Transport</keyword>
<evidence type="ECO:0000256" key="7">
    <source>
        <dbReference type="SAM" id="Phobius"/>
    </source>
</evidence>
<dbReference type="EMBL" id="JAUIQD010000005">
    <property type="protein sequence ID" value="KAK3349567.1"/>
    <property type="molecule type" value="Genomic_DNA"/>
</dbReference>
<sequence>MRARMIHGVLGAFAMVLLFPLGSIFMRVIPGRFAIWIHGIAQLIAYAVYIAAVALGIYLVRSVQLPQGGDLMSNPNISYHPIIGLVVLVALFLQPFLGMIHHSRFKKVQQRQIWSYLHIFNGRIFITLGIANGGLGLWMSGASGQIKTAYVVVAIIMWVLWMLSAVWGEWKRWRANRYAQHGVSGRRKLSDGEVPVVPKPMRFQ</sequence>
<accession>A0AAJ0MCF6</accession>
<feature type="transmembrane region" description="Helical" evidence="7">
    <location>
        <begin position="79"/>
        <end position="101"/>
    </location>
</feature>
<evidence type="ECO:0000256" key="3">
    <source>
        <dbReference type="ARBA" id="ARBA00022692"/>
    </source>
</evidence>
<dbReference type="CDD" id="cd08760">
    <property type="entry name" value="Cyt_b561_FRRS1_like"/>
    <property type="match status" value="1"/>
</dbReference>
<proteinExistence type="predicted"/>
<evidence type="ECO:0000256" key="4">
    <source>
        <dbReference type="ARBA" id="ARBA00022982"/>
    </source>
</evidence>
<keyword evidence="3 7" id="KW-0812">Transmembrane</keyword>
<feature type="transmembrane region" description="Helical" evidence="7">
    <location>
        <begin position="6"/>
        <end position="26"/>
    </location>
</feature>
<gene>
    <name evidence="9" type="ORF">B0T25DRAFT_548435</name>
</gene>
<keyword evidence="4" id="KW-0249">Electron transport</keyword>
<feature type="transmembrane region" description="Helical" evidence="7">
    <location>
        <begin position="33"/>
        <end position="59"/>
    </location>
</feature>
<feature type="transmembrane region" description="Helical" evidence="7">
    <location>
        <begin position="113"/>
        <end position="137"/>
    </location>
</feature>
<comment type="subcellular location">
    <subcellularLocation>
        <location evidence="1">Membrane</location>
    </subcellularLocation>
</comment>
<keyword evidence="10" id="KW-1185">Reference proteome</keyword>
<dbReference type="PANTHER" id="PTHR47797">
    <property type="entry name" value="DEHYDROGENASE, PUTATIVE (AFU_ORTHOLOGUE AFUA_8G05805)-RELATED"/>
    <property type="match status" value="1"/>
</dbReference>
<dbReference type="AlphaFoldDB" id="A0AAJ0MCF6"/>
<feature type="domain" description="Cytochrome b561" evidence="8">
    <location>
        <begin position="1"/>
        <end position="171"/>
    </location>
</feature>
<protein>
    <recommendedName>
        <fullName evidence="8">Cytochrome b561 domain-containing protein</fullName>
    </recommendedName>
</protein>
<keyword evidence="5 7" id="KW-1133">Transmembrane helix</keyword>
<keyword evidence="6 7" id="KW-0472">Membrane</keyword>
<reference evidence="9" key="2">
    <citation type="submission" date="2023-06" db="EMBL/GenBank/DDBJ databases">
        <authorList>
            <consortium name="Lawrence Berkeley National Laboratory"/>
            <person name="Haridas S."/>
            <person name="Hensen N."/>
            <person name="Bonometti L."/>
            <person name="Westerberg I."/>
            <person name="Brannstrom I.O."/>
            <person name="Guillou S."/>
            <person name="Cros-Aarteil S."/>
            <person name="Calhoun S."/>
            <person name="Kuo A."/>
            <person name="Mondo S."/>
            <person name="Pangilinan J."/>
            <person name="Riley R."/>
            <person name="Labutti K."/>
            <person name="Andreopoulos B."/>
            <person name="Lipzen A."/>
            <person name="Chen C."/>
            <person name="Yanf M."/>
            <person name="Daum C."/>
            <person name="Ng V."/>
            <person name="Clum A."/>
            <person name="Steindorff A."/>
            <person name="Ohm R."/>
            <person name="Martin F."/>
            <person name="Silar P."/>
            <person name="Natvig D."/>
            <person name="Lalanne C."/>
            <person name="Gautier V."/>
            <person name="Ament-Velasquez S.L."/>
            <person name="Kruys A."/>
            <person name="Hutchinson M.I."/>
            <person name="Powell A.J."/>
            <person name="Barry K."/>
            <person name="Miller A.N."/>
            <person name="Grigoriev I.V."/>
            <person name="Debuchy R."/>
            <person name="Gladieux P."/>
            <person name="Thoren M.H."/>
            <person name="Johannesson H."/>
        </authorList>
    </citation>
    <scope>NUCLEOTIDE SEQUENCE</scope>
    <source>
        <strain evidence="9">CBS 955.72</strain>
    </source>
</reference>
<name>A0AAJ0MCF6_9PEZI</name>
<evidence type="ECO:0000313" key="10">
    <source>
        <dbReference type="Proteomes" id="UP001275084"/>
    </source>
</evidence>
<dbReference type="Proteomes" id="UP001275084">
    <property type="component" value="Unassembled WGS sequence"/>
</dbReference>
<comment type="caution">
    <text evidence="9">The sequence shown here is derived from an EMBL/GenBank/DDBJ whole genome shotgun (WGS) entry which is preliminary data.</text>
</comment>